<gene>
    <name evidence="3" type="ORF">V3328_16035</name>
</gene>
<accession>A0AAW9RTC3</accession>
<dbReference type="GO" id="GO:0055085">
    <property type="term" value="P:transmembrane transport"/>
    <property type="evidence" value="ECO:0007669"/>
    <property type="project" value="InterPro"/>
</dbReference>
<evidence type="ECO:0000313" key="4">
    <source>
        <dbReference type="Proteomes" id="UP001378188"/>
    </source>
</evidence>
<dbReference type="Gene3D" id="3.40.190.170">
    <property type="entry name" value="Bacterial extracellular solute-binding protein, family 7"/>
    <property type="match status" value="1"/>
</dbReference>
<keyword evidence="1 2" id="KW-0732">Signal</keyword>
<feature type="signal peptide" evidence="2">
    <location>
        <begin position="1"/>
        <end position="31"/>
    </location>
</feature>
<dbReference type="InterPro" id="IPR038404">
    <property type="entry name" value="TRAP_DctP_sf"/>
</dbReference>
<dbReference type="NCBIfam" id="NF037995">
    <property type="entry name" value="TRAP_S1"/>
    <property type="match status" value="1"/>
</dbReference>
<dbReference type="Pfam" id="PF03480">
    <property type="entry name" value="DctP"/>
    <property type="match status" value="1"/>
</dbReference>
<evidence type="ECO:0000313" key="3">
    <source>
        <dbReference type="EMBL" id="MEJ8573001.1"/>
    </source>
</evidence>
<feature type="chain" id="PRO_5044004436" evidence="2">
    <location>
        <begin position="32"/>
        <end position="344"/>
    </location>
</feature>
<evidence type="ECO:0000256" key="1">
    <source>
        <dbReference type="ARBA" id="ARBA00022729"/>
    </source>
</evidence>
<sequence length="344" mass="37871">MKPGKYLARAAAVVAATLFATGLIGTAPASARTLSLGANNNANDFVADGFRFLAQRINELSDGELEVEIFWSSQLGGAREMVQGVAAGAIDMQLDVIELLVTFEPRIGVLSMPLVFRDRDHFAAFIGSDIFGGFMDTLQSKGIVIPAREALANPEVAKNWVRPYDRGLVSTKPIFSPDDLAGFKLRMYESEIPIKSWEALGANVQVVPWPDVYTSLATGVVDGLTGTITDNYEMKHFENAPYWTNVHEYFQIMHPWMSKMTWDSLTDSQRAAIDQAVEESSYVFAELMNQALTESSAKAQEEYGVSIIQPPIGPWIEKMKPAHADFETRGLVEEGLIGRIQAID</sequence>
<dbReference type="InterPro" id="IPR018389">
    <property type="entry name" value="DctP_fam"/>
</dbReference>
<dbReference type="PANTHER" id="PTHR33376:SF4">
    <property type="entry name" value="SIALIC ACID-BINDING PERIPLASMIC PROTEIN SIAP"/>
    <property type="match status" value="1"/>
</dbReference>
<keyword evidence="4" id="KW-1185">Reference proteome</keyword>
<dbReference type="EMBL" id="JAZHOF010000006">
    <property type="protein sequence ID" value="MEJ8573001.1"/>
    <property type="molecule type" value="Genomic_DNA"/>
</dbReference>
<dbReference type="AlphaFoldDB" id="A0AAW9RTC3"/>
<comment type="caution">
    <text evidence="3">The sequence shown here is derived from an EMBL/GenBank/DDBJ whole genome shotgun (WGS) entry which is preliminary data.</text>
</comment>
<proteinExistence type="predicted"/>
<dbReference type="RefSeq" id="WP_340330693.1">
    <property type="nucleotide sequence ID" value="NZ_JAZHOF010000006.1"/>
</dbReference>
<organism evidence="3 4">
    <name type="scientific">Microbaculum marinum</name>
    <dbReference type="NCBI Taxonomy" id="1764581"/>
    <lineage>
        <taxon>Bacteria</taxon>
        <taxon>Pseudomonadati</taxon>
        <taxon>Pseudomonadota</taxon>
        <taxon>Alphaproteobacteria</taxon>
        <taxon>Hyphomicrobiales</taxon>
        <taxon>Tepidamorphaceae</taxon>
        <taxon>Microbaculum</taxon>
    </lineage>
</organism>
<dbReference type="CDD" id="cd13603">
    <property type="entry name" value="PBP2_TRAP_Siap_TeaA_like"/>
    <property type="match status" value="1"/>
</dbReference>
<protein>
    <submittedName>
        <fullName evidence="3">TRAP transporter substrate-binding protein</fullName>
    </submittedName>
</protein>
<reference evidence="3 4" key="1">
    <citation type="submission" date="2024-02" db="EMBL/GenBank/DDBJ databases">
        <title>Genome analysis and characterization of Microbaculum marinisediminis sp. nov., isolated from marine sediment.</title>
        <authorList>
            <person name="Du Z.-J."/>
            <person name="Ye Y.-Q."/>
            <person name="Zhang Z.-R."/>
            <person name="Yuan S.-M."/>
            <person name="Zhang X.-Y."/>
        </authorList>
    </citation>
    <scope>NUCLEOTIDE SEQUENCE [LARGE SCALE GENOMIC DNA]</scope>
    <source>
        <strain evidence="3 4">SDUM1044001</strain>
    </source>
</reference>
<name>A0AAW9RTC3_9HYPH</name>
<dbReference type="PANTHER" id="PTHR33376">
    <property type="match status" value="1"/>
</dbReference>
<evidence type="ECO:0000256" key="2">
    <source>
        <dbReference type="SAM" id="SignalP"/>
    </source>
</evidence>
<dbReference type="Proteomes" id="UP001378188">
    <property type="component" value="Unassembled WGS sequence"/>
</dbReference>